<accession>A0A8H3LQ56</accession>
<proteinExistence type="predicted"/>
<comment type="caution">
    <text evidence="1">The sequence shown here is derived from an EMBL/GenBank/DDBJ whole genome shotgun (WGS) entry which is preliminary data.</text>
</comment>
<dbReference type="Proteomes" id="UP000615446">
    <property type="component" value="Unassembled WGS sequence"/>
</dbReference>
<dbReference type="AlphaFoldDB" id="A0A8H3LQ56"/>
<name>A0A8H3LQ56_9GLOM</name>
<organism evidence="1 2">
    <name type="scientific">Rhizophagus clarus</name>
    <dbReference type="NCBI Taxonomy" id="94130"/>
    <lineage>
        <taxon>Eukaryota</taxon>
        <taxon>Fungi</taxon>
        <taxon>Fungi incertae sedis</taxon>
        <taxon>Mucoromycota</taxon>
        <taxon>Glomeromycotina</taxon>
        <taxon>Glomeromycetes</taxon>
        <taxon>Glomerales</taxon>
        <taxon>Glomeraceae</taxon>
        <taxon>Rhizophagus</taxon>
    </lineage>
</organism>
<sequence length="145" mass="16622">MSSSLQEQIIRLVTIFCKKKDLLRYKVFFQKTGIPNILLFLIINVSKRASKATIDNNPFIYKSLSSYFKNIMQKAALLDILCESKKIRSSSIKLQSKSSIIIVDNFTTPNMDIYQPKSSEKLAINTDKQDNSNESYHNSHCTCNM</sequence>
<evidence type="ECO:0000313" key="2">
    <source>
        <dbReference type="Proteomes" id="UP000615446"/>
    </source>
</evidence>
<evidence type="ECO:0000313" key="1">
    <source>
        <dbReference type="EMBL" id="GES90175.1"/>
    </source>
</evidence>
<dbReference type="EMBL" id="BLAL01000194">
    <property type="protein sequence ID" value="GES90175.1"/>
    <property type="molecule type" value="Genomic_DNA"/>
</dbReference>
<reference evidence="1" key="1">
    <citation type="submission" date="2019-10" db="EMBL/GenBank/DDBJ databases">
        <title>Conservation and host-specific expression of non-tandemly repeated heterogenous ribosome RNA gene in arbuscular mycorrhizal fungi.</title>
        <authorList>
            <person name="Maeda T."/>
            <person name="Kobayashi Y."/>
            <person name="Nakagawa T."/>
            <person name="Ezawa T."/>
            <person name="Yamaguchi K."/>
            <person name="Bino T."/>
            <person name="Nishimoto Y."/>
            <person name="Shigenobu S."/>
            <person name="Kawaguchi M."/>
        </authorList>
    </citation>
    <scope>NUCLEOTIDE SEQUENCE</scope>
    <source>
        <strain evidence="1">HR1</strain>
    </source>
</reference>
<gene>
    <name evidence="1" type="ORF">RCL2_001704300</name>
</gene>
<protein>
    <submittedName>
        <fullName evidence="1">Uncharacterized protein</fullName>
    </submittedName>
</protein>